<sequence length="248" mass="28177">MRMDKLLAELGYGTRKEVKKMLKKGGVFVDGEPVNNGAVQVDPEEQRVSVFGEDIHYTEFVYYLMHKPAGVISATEDSVHDTVLDILEQEDAVREPFPVGRLDIDTEGLLLLTNDGKLNHFLTSPKHGVVKIYRAVLEQPIEEKNIEHFKKGVKLDDGYVCKPAVLRRVPDTQREVYVEVTEGKFHQVKRMFEAVGNEVVYLKRESFGRLSLDEDLLPGEYRELNDDEIQLLRDSVGEKSEGADSDEL</sequence>
<dbReference type="FunFam" id="3.30.70.1560:FF:000001">
    <property type="entry name" value="Pseudouridine synthase"/>
    <property type="match status" value="1"/>
</dbReference>
<dbReference type="InterPro" id="IPR020094">
    <property type="entry name" value="TruA/RsuA/RluB/E/F_N"/>
</dbReference>
<keyword evidence="8" id="KW-1185">Reference proteome</keyword>
<dbReference type="OrthoDB" id="9807213at2"/>
<dbReference type="CDD" id="cd02553">
    <property type="entry name" value="PseudoU_synth_RsuA"/>
    <property type="match status" value="1"/>
</dbReference>
<dbReference type="GO" id="GO:0000455">
    <property type="term" value="P:enzyme-directed rRNA pseudouridine synthesis"/>
    <property type="evidence" value="ECO:0007669"/>
    <property type="project" value="UniProtKB-ARBA"/>
</dbReference>
<reference evidence="7 8" key="1">
    <citation type="submission" date="2016-10" db="EMBL/GenBank/DDBJ databases">
        <authorList>
            <person name="de Groot N.N."/>
        </authorList>
    </citation>
    <scope>NUCLEOTIDE SEQUENCE [LARGE SCALE GENOMIC DNA]</scope>
    <source>
        <strain evidence="7 8">DSM 23126</strain>
    </source>
</reference>
<dbReference type="GO" id="GO:0120159">
    <property type="term" value="F:rRNA pseudouridine synthase activity"/>
    <property type="evidence" value="ECO:0007669"/>
    <property type="project" value="UniProtKB-ARBA"/>
</dbReference>
<evidence type="ECO:0000256" key="5">
    <source>
        <dbReference type="RuleBase" id="RU003887"/>
    </source>
</evidence>
<dbReference type="Pfam" id="PF01479">
    <property type="entry name" value="S4"/>
    <property type="match status" value="1"/>
</dbReference>
<dbReference type="InterPro" id="IPR006145">
    <property type="entry name" value="PsdUridine_synth_RsuA/RluA"/>
</dbReference>
<dbReference type="NCBIfam" id="TIGR00093">
    <property type="entry name" value="pseudouridine synthase"/>
    <property type="match status" value="1"/>
</dbReference>
<evidence type="ECO:0000313" key="7">
    <source>
        <dbReference type="EMBL" id="SDW96492.1"/>
    </source>
</evidence>
<dbReference type="Pfam" id="PF00849">
    <property type="entry name" value="PseudoU_synth_2"/>
    <property type="match status" value="1"/>
</dbReference>
<dbReference type="Gene3D" id="3.30.70.580">
    <property type="entry name" value="Pseudouridine synthase I, catalytic domain, N-terminal subdomain"/>
    <property type="match status" value="1"/>
</dbReference>
<feature type="domain" description="RNA-binding S4" evidence="6">
    <location>
        <begin position="1"/>
        <end position="64"/>
    </location>
</feature>
<dbReference type="EC" id="5.4.99.-" evidence="5"/>
<dbReference type="InterPro" id="IPR002942">
    <property type="entry name" value="S4_RNA-bd"/>
</dbReference>
<dbReference type="Proteomes" id="UP000199488">
    <property type="component" value="Unassembled WGS sequence"/>
</dbReference>
<dbReference type="GO" id="GO:0003723">
    <property type="term" value="F:RNA binding"/>
    <property type="evidence" value="ECO:0007669"/>
    <property type="project" value="UniProtKB-KW"/>
</dbReference>
<dbReference type="RefSeq" id="WP_091616626.1">
    <property type="nucleotide sequence ID" value="NZ_FNNC01000007.1"/>
</dbReference>
<dbReference type="AlphaFoldDB" id="A0A1H2XU61"/>
<evidence type="ECO:0000256" key="2">
    <source>
        <dbReference type="ARBA" id="ARBA00022884"/>
    </source>
</evidence>
<comment type="similarity">
    <text evidence="1 5">Belongs to the pseudouridine synthase RsuA family.</text>
</comment>
<dbReference type="PANTHER" id="PTHR47683:SF4">
    <property type="entry name" value="PSEUDOURIDINE SYNTHASE"/>
    <property type="match status" value="1"/>
</dbReference>
<dbReference type="SUPFAM" id="SSF55120">
    <property type="entry name" value="Pseudouridine synthase"/>
    <property type="match status" value="1"/>
</dbReference>
<organism evidence="7 8">
    <name type="scientific">Marinococcus luteus</name>
    <dbReference type="NCBI Taxonomy" id="1122204"/>
    <lineage>
        <taxon>Bacteria</taxon>
        <taxon>Bacillati</taxon>
        <taxon>Bacillota</taxon>
        <taxon>Bacilli</taxon>
        <taxon>Bacillales</taxon>
        <taxon>Bacillaceae</taxon>
        <taxon>Marinococcus</taxon>
    </lineage>
</organism>
<dbReference type="STRING" id="1122204.SAMN05421781_2924"/>
<keyword evidence="2 4" id="KW-0694">RNA-binding</keyword>
<proteinExistence type="inferred from homology"/>
<evidence type="ECO:0000259" key="6">
    <source>
        <dbReference type="SMART" id="SM00363"/>
    </source>
</evidence>
<dbReference type="InterPro" id="IPR050343">
    <property type="entry name" value="RsuA_PseudoU_synthase"/>
</dbReference>
<protein>
    <recommendedName>
        <fullName evidence="5">Pseudouridine synthase</fullName>
        <ecNumber evidence="5">5.4.99.-</ecNumber>
    </recommendedName>
</protein>
<accession>A0A1H2XU61</accession>
<dbReference type="Gene3D" id="3.10.290.10">
    <property type="entry name" value="RNA-binding S4 domain"/>
    <property type="match status" value="1"/>
</dbReference>
<evidence type="ECO:0000256" key="4">
    <source>
        <dbReference type="PROSITE-ProRule" id="PRU00182"/>
    </source>
</evidence>
<evidence type="ECO:0000313" key="8">
    <source>
        <dbReference type="Proteomes" id="UP000199488"/>
    </source>
</evidence>
<name>A0A1H2XU61_9BACI</name>
<dbReference type="Gene3D" id="3.30.70.1560">
    <property type="entry name" value="Alpha-L RNA-binding motif"/>
    <property type="match status" value="1"/>
</dbReference>
<dbReference type="InterPro" id="IPR018496">
    <property type="entry name" value="PsdUridine_synth_RsuA/RluB_CS"/>
</dbReference>
<dbReference type="PROSITE" id="PS01149">
    <property type="entry name" value="PSI_RSU"/>
    <property type="match status" value="1"/>
</dbReference>
<dbReference type="InterPro" id="IPR020103">
    <property type="entry name" value="PsdUridine_synth_cat_dom_sf"/>
</dbReference>
<dbReference type="SUPFAM" id="SSF55174">
    <property type="entry name" value="Alpha-L RNA-binding motif"/>
    <property type="match status" value="1"/>
</dbReference>
<dbReference type="GO" id="GO:0005829">
    <property type="term" value="C:cytosol"/>
    <property type="evidence" value="ECO:0007669"/>
    <property type="project" value="UniProtKB-ARBA"/>
</dbReference>
<keyword evidence="3 5" id="KW-0413">Isomerase</keyword>
<evidence type="ECO:0000256" key="3">
    <source>
        <dbReference type="ARBA" id="ARBA00023235"/>
    </source>
</evidence>
<dbReference type="InterPro" id="IPR036986">
    <property type="entry name" value="S4_RNA-bd_sf"/>
</dbReference>
<dbReference type="PANTHER" id="PTHR47683">
    <property type="entry name" value="PSEUDOURIDINE SYNTHASE FAMILY PROTEIN-RELATED"/>
    <property type="match status" value="1"/>
</dbReference>
<dbReference type="EMBL" id="FNNC01000007">
    <property type="protein sequence ID" value="SDW96492.1"/>
    <property type="molecule type" value="Genomic_DNA"/>
</dbReference>
<dbReference type="CDD" id="cd00165">
    <property type="entry name" value="S4"/>
    <property type="match status" value="1"/>
</dbReference>
<dbReference type="PROSITE" id="PS50889">
    <property type="entry name" value="S4"/>
    <property type="match status" value="1"/>
</dbReference>
<dbReference type="InterPro" id="IPR000748">
    <property type="entry name" value="PsdUridine_synth_RsuA/RluB/E/F"/>
</dbReference>
<dbReference type="SMART" id="SM00363">
    <property type="entry name" value="S4"/>
    <property type="match status" value="1"/>
</dbReference>
<gene>
    <name evidence="7" type="ORF">SAMN05421781_2924</name>
</gene>
<evidence type="ECO:0000256" key="1">
    <source>
        <dbReference type="ARBA" id="ARBA00008348"/>
    </source>
</evidence>
<dbReference type="InterPro" id="IPR042092">
    <property type="entry name" value="PsdUridine_s_RsuA/RluB/E/F_cat"/>
</dbReference>